<feature type="domain" description="Exonuclease" evidence="2">
    <location>
        <begin position="102"/>
        <end position="269"/>
    </location>
</feature>
<dbReference type="EC" id="2.7.7.7" evidence="3"/>
<dbReference type="RefSeq" id="WP_156229448.1">
    <property type="nucleotide sequence ID" value="NZ_CP046453.1"/>
</dbReference>
<dbReference type="InterPro" id="IPR036420">
    <property type="entry name" value="BRCT_dom_sf"/>
</dbReference>
<evidence type="ECO:0000256" key="1">
    <source>
        <dbReference type="SAM" id="MobiDB-lite"/>
    </source>
</evidence>
<name>A0A6B8VPI3_9CORY</name>
<evidence type="ECO:0000259" key="2">
    <source>
        <dbReference type="SMART" id="SM00479"/>
    </source>
</evidence>
<dbReference type="SUPFAM" id="SSF53098">
    <property type="entry name" value="Ribonuclease H-like"/>
    <property type="match status" value="1"/>
</dbReference>
<evidence type="ECO:0000313" key="3">
    <source>
        <dbReference type="EMBL" id="QGU04969.1"/>
    </source>
</evidence>
<dbReference type="InterPro" id="IPR013520">
    <property type="entry name" value="Ribonucl_H"/>
</dbReference>
<dbReference type="CDD" id="cd06130">
    <property type="entry name" value="DNA_pol_III_epsilon_like"/>
    <property type="match status" value="1"/>
</dbReference>
<protein>
    <submittedName>
        <fullName evidence="3">DNA polymerase III PolC-type</fullName>
        <ecNumber evidence="3">2.7.7.7</ecNumber>
    </submittedName>
</protein>
<dbReference type="Proteomes" id="UP000425178">
    <property type="component" value="Chromosome"/>
</dbReference>
<accession>A0A6B8VPI3</accession>
<reference evidence="3 4" key="1">
    <citation type="journal article" date="2021" name="Int. J. Syst. Evol. Microbiol.">
        <title>Classification of three corynebacterial strains isolated from a small paddock in North Rhine-Westphalia: proposal of &lt;i&gt;Corynebacterium kalinowskii&lt;/i&gt; sp. nov., &lt;i&gt;Corynebacterium comes&lt;/i&gt; sp. nov. and &lt;i&gt;Corynebacterium occultum&lt;/i&gt; sp. nov.</title>
        <authorList>
            <person name="Schaffert L."/>
            <person name="Ruwe M."/>
            <person name="Milse J."/>
            <person name="Hanuschka K."/>
            <person name="Ortseifen V."/>
            <person name="Droste J."/>
            <person name="Brandt D."/>
            <person name="Schl L."/>
            <person name="Kutter Y."/>
            <person name="Vinke S."/>
            <person name="Vieh P."/>
            <person name="Jacob L."/>
            <person name="L N.C."/>
            <person name="Schulte-Berndt E."/>
            <person name="Hain C."/>
            <person name="Linder M."/>
            <person name="Schmidt P."/>
            <person name="Wollenschl L."/>
            <person name="Luttermann T."/>
            <person name="Thieme E."/>
            <person name="Hassa J."/>
            <person name="Haak M."/>
            <person name="Wittchen M."/>
            <person name="Mentz A."/>
            <person name="Persicke M."/>
            <person name="Busche T."/>
            <person name="R C."/>
        </authorList>
    </citation>
    <scope>NUCLEOTIDE SEQUENCE [LARGE SCALE GENOMIC DNA]</scope>
    <source>
        <strain evidence="3 4">2019</strain>
    </source>
</reference>
<dbReference type="CDD" id="cd17748">
    <property type="entry name" value="BRCT_DNA_ligase_like"/>
    <property type="match status" value="1"/>
</dbReference>
<dbReference type="SMART" id="SM00479">
    <property type="entry name" value="EXOIII"/>
    <property type="match status" value="1"/>
</dbReference>
<dbReference type="PANTHER" id="PTHR30231">
    <property type="entry name" value="DNA POLYMERASE III SUBUNIT EPSILON"/>
    <property type="match status" value="1"/>
</dbReference>
<keyword evidence="4" id="KW-1185">Reference proteome</keyword>
<dbReference type="GO" id="GO:0008408">
    <property type="term" value="F:3'-5' exonuclease activity"/>
    <property type="evidence" value="ECO:0007669"/>
    <property type="project" value="TreeGrafter"/>
</dbReference>
<dbReference type="GO" id="GO:0003676">
    <property type="term" value="F:nucleic acid binding"/>
    <property type="evidence" value="ECO:0007669"/>
    <property type="project" value="InterPro"/>
</dbReference>
<gene>
    <name evidence="3" type="primary">polC2</name>
    <name evidence="3" type="ORF">CETAM_08575</name>
</gene>
<sequence>MIPAHGTQLSVTATSIRIERSALTAALTGRRSVEVPLSSVTGVSVTPPSLVDVGRVLLEGADVTVEFAPGQTRAAEDFLADVEAARRGEAPTASNGGVTGLDFIGFDVETANADVGSICQLGVVRIVDGVEVASASWLCTPPPGLTQFGADNIAIHGITPEDVADQPTFSERLPGLLEFIGDLPVVAHNAQFDMMALQRACAASDVEVPTLSFGCSLILARGAKLGVTSHRLPVVAEVLGVPLGRHHDATEDARAAALIVVELARNVEHRGSFTEFQHSSGFTMGTLNQERTWPVLRDRSGARIAMQKVQPDVPVAAPVEEKKAPRRAPWQSVSTPDVIPEPNQKADPTGPLFGQNVTLTGDFEPFDKGQLWSGIADLGAAVGKNVTRKTTILVAGDWATVTSKEKRARELLEKGQDIQIWTSAQLYAVLGIDPQGAVDDEQPPF</sequence>
<dbReference type="GO" id="GO:0005829">
    <property type="term" value="C:cytosol"/>
    <property type="evidence" value="ECO:0007669"/>
    <property type="project" value="TreeGrafter"/>
</dbReference>
<feature type="region of interest" description="Disordered" evidence="1">
    <location>
        <begin position="320"/>
        <end position="351"/>
    </location>
</feature>
<dbReference type="AlphaFoldDB" id="A0A6B8VPI3"/>
<keyword evidence="3" id="KW-0548">Nucleotidyltransferase</keyword>
<dbReference type="GO" id="GO:0003887">
    <property type="term" value="F:DNA-directed DNA polymerase activity"/>
    <property type="evidence" value="ECO:0007669"/>
    <property type="project" value="UniProtKB-EC"/>
</dbReference>
<keyword evidence="3" id="KW-0808">Transferase</keyword>
<dbReference type="SUPFAM" id="SSF52113">
    <property type="entry name" value="BRCT domain"/>
    <property type="match status" value="1"/>
</dbReference>
<dbReference type="Pfam" id="PF00929">
    <property type="entry name" value="RNase_T"/>
    <property type="match status" value="1"/>
</dbReference>
<evidence type="ECO:0000313" key="4">
    <source>
        <dbReference type="Proteomes" id="UP000425178"/>
    </source>
</evidence>
<dbReference type="KEGG" id="ccoe:CETAM_08575"/>
<dbReference type="Gene3D" id="3.30.420.10">
    <property type="entry name" value="Ribonuclease H-like superfamily/Ribonuclease H"/>
    <property type="match status" value="1"/>
</dbReference>
<dbReference type="InterPro" id="IPR036397">
    <property type="entry name" value="RNaseH_sf"/>
</dbReference>
<proteinExistence type="predicted"/>
<dbReference type="Gene3D" id="3.40.50.10190">
    <property type="entry name" value="BRCT domain"/>
    <property type="match status" value="1"/>
</dbReference>
<organism evidence="3 4">
    <name type="scientific">Corynebacterium comes</name>
    <dbReference type="NCBI Taxonomy" id="2675218"/>
    <lineage>
        <taxon>Bacteria</taxon>
        <taxon>Bacillati</taxon>
        <taxon>Actinomycetota</taxon>
        <taxon>Actinomycetes</taxon>
        <taxon>Mycobacteriales</taxon>
        <taxon>Corynebacteriaceae</taxon>
        <taxon>Corynebacterium</taxon>
    </lineage>
</organism>
<dbReference type="EMBL" id="CP046453">
    <property type="protein sequence ID" value="QGU04969.1"/>
    <property type="molecule type" value="Genomic_DNA"/>
</dbReference>
<dbReference type="InterPro" id="IPR012337">
    <property type="entry name" value="RNaseH-like_sf"/>
</dbReference>
<dbReference type="PANTHER" id="PTHR30231:SF42">
    <property type="entry name" value="EXONUCLEASE"/>
    <property type="match status" value="1"/>
</dbReference>